<evidence type="ECO:0000313" key="3">
    <source>
        <dbReference type="Proteomes" id="UP000256321"/>
    </source>
</evidence>
<gene>
    <name evidence="2" type="ORF">DWU89_02045</name>
    <name evidence="1" type="ORF">H8784_02020</name>
</gene>
<evidence type="ECO:0000313" key="1">
    <source>
        <dbReference type="EMBL" id="MBC8600494.1"/>
    </source>
</evidence>
<protein>
    <submittedName>
        <fullName evidence="2">Uncharacterized protein</fullName>
    </submittedName>
</protein>
<dbReference type="EMBL" id="QREV01000003">
    <property type="protein sequence ID" value="RDU50795.1"/>
    <property type="molecule type" value="Genomic_DNA"/>
</dbReference>
<sequence length="61" mass="7292">MTEHKTYPEPEESHFKVEEPIVSYNRRGMQSQVDYDIDLERAITADELINRLRPRIKALFD</sequence>
<dbReference type="Proteomes" id="UP000629596">
    <property type="component" value="Unassembled WGS sequence"/>
</dbReference>
<evidence type="ECO:0000313" key="2">
    <source>
        <dbReference type="EMBL" id="RDU50795.1"/>
    </source>
</evidence>
<comment type="caution">
    <text evidence="2">The sequence shown here is derived from an EMBL/GenBank/DDBJ whole genome shotgun (WGS) entry which is preliminary data.</text>
</comment>
<keyword evidence="4" id="KW-1185">Reference proteome</keyword>
<dbReference type="RefSeq" id="WP_115498017.1">
    <property type="nucleotide sequence ID" value="NZ_JACRTI010000003.1"/>
</dbReference>
<reference evidence="1 4" key="2">
    <citation type="submission" date="2020-08" db="EMBL/GenBank/DDBJ databases">
        <title>Genome public.</title>
        <authorList>
            <person name="Liu C."/>
            <person name="Sun Q."/>
        </authorList>
    </citation>
    <scope>NUCLEOTIDE SEQUENCE [LARGE SCALE GENOMIC DNA]</scope>
    <source>
        <strain evidence="1 4">426_9</strain>
    </source>
</reference>
<dbReference type="AlphaFoldDB" id="A0A3D8HIH9"/>
<organism evidence="2 3">
    <name type="scientific">Parabacteroides acidifaciens</name>
    <dbReference type="NCBI Taxonomy" id="2290935"/>
    <lineage>
        <taxon>Bacteria</taxon>
        <taxon>Pseudomonadati</taxon>
        <taxon>Bacteroidota</taxon>
        <taxon>Bacteroidia</taxon>
        <taxon>Bacteroidales</taxon>
        <taxon>Tannerellaceae</taxon>
        <taxon>Parabacteroides</taxon>
    </lineage>
</organism>
<proteinExistence type="predicted"/>
<reference evidence="2 3" key="1">
    <citation type="submission" date="2018-07" db="EMBL/GenBank/DDBJ databases">
        <title>Parabacteroides acidifaciens nov. sp., isolated from human feces.</title>
        <authorList>
            <person name="Wang Y.J."/>
        </authorList>
    </citation>
    <scope>NUCLEOTIDE SEQUENCE [LARGE SCALE GENOMIC DNA]</scope>
    <source>
        <strain evidence="2 3">426-9</strain>
    </source>
</reference>
<evidence type="ECO:0000313" key="4">
    <source>
        <dbReference type="Proteomes" id="UP000629596"/>
    </source>
</evidence>
<dbReference type="EMBL" id="JACRTI010000003">
    <property type="protein sequence ID" value="MBC8600494.1"/>
    <property type="molecule type" value="Genomic_DNA"/>
</dbReference>
<dbReference type="Proteomes" id="UP000256321">
    <property type="component" value="Unassembled WGS sequence"/>
</dbReference>
<accession>A0A3D8HIH9</accession>
<name>A0A3D8HIH9_9BACT</name>